<evidence type="ECO:0000313" key="5">
    <source>
        <dbReference type="Proteomes" id="UP000642920"/>
    </source>
</evidence>
<dbReference type="Gene3D" id="1.25.40.10">
    <property type="entry name" value="Tetratricopeptide repeat domain"/>
    <property type="match status" value="2"/>
</dbReference>
<sequence>MSSYKYLLLILISLIVLSCSSSKKEEIKDYEHLRYFPQGSTEKQEYYKLHLAENPSDDHAWKQRSIAFNKRGDIDTGMAYLQKAVDLNPEGHIGYRGYVKLYMMHDYDDALEDFKTLLKISSDQNPVAWGENLHKLIGLTFLLEGNYDSALTYLERGIKLTTAEFGADYVETNAFLYQAYAQFYLKDFESALATLSSVLEMDNRYPEAHFLRAKVYYSQGKISQAKESIETADKLYRKYKSETNAYYEVPFQLYQSQIDDLMGRINIIK</sequence>
<dbReference type="EMBL" id="JAERQG010000003">
    <property type="protein sequence ID" value="MBL0766097.1"/>
    <property type="molecule type" value="Genomic_DNA"/>
</dbReference>
<dbReference type="PANTHER" id="PTHR44858:SF1">
    <property type="entry name" value="UDP-N-ACETYLGLUCOSAMINE--PEPTIDE N-ACETYLGLUCOSAMINYLTRANSFERASE SPINDLY-RELATED"/>
    <property type="match status" value="1"/>
</dbReference>
<keyword evidence="2 3" id="KW-0802">TPR repeat</keyword>
<dbReference type="AlphaFoldDB" id="A0A937DFC9"/>
<name>A0A937DFC9_9BACT</name>
<feature type="repeat" description="TPR" evidence="3">
    <location>
        <begin position="131"/>
        <end position="164"/>
    </location>
</feature>
<dbReference type="SMART" id="SM00028">
    <property type="entry name" value="TPR"/>
    <property type="match status" value="5"/>
</dbReference>
<dbReference type="Proteomes" id="UP000642920">
    <property type="component" value="Unassembled WGS sequence"/>
</dbReference>
<proteinExistence type="predicted"/>
<dbReference type="InterPro" id="IPR050498">
    <property type="entry name" value="Ycf3"/>
</dbReference>
<evidence type="ECO:0000256" key="3">
    <source>
        <dbReference type="PROSITE-ProRule" id="PRU00339"/>
    </source>
</evidence>
<dbReference type="SUPFAM" id="SSF48452">
    <property type="entry name" value="TPR-like"/>
    <property type="match status" value="1"/>
</dbReference>
<organism evidence="4 5">
    <name type="scientific">Marivirga atlantica</name>
    <dbReference type="NCBI Taxonomy" id="1548457"/>
    <lineage>
        <taxon>Bacteria</taxon>
        <taxon>Pseudomonadati</taxon>
        <taxon>Bacteroidota</taxon>
        <taxon>Cytophagia</taxon>
        <taxon>Cytophagales</taxon>
        <taxon>Marivirgaceae</taxon>
        <taxon>Marivirga</taxon>
    </lineage>
</organism>
<gene>
    <name evidence="4" type="ORF">JKP34_12595</name>
</gene>
<dbReference type="InterPro" id="IPR011990">
    <property type="entry name" value="TPR-like_helical_dom_sf"/>
</dbReference>
<accession>A0A937DFC9</accession>
<keyword evidence="5" id="KW-1185">Reference proteome</keyword>
<dbReference type="RefSeq" id="WP_201921960.1">
    <property type="nucleotide sequence ID" value="NZ_JAERQG010000003.1"/>
</dbReference>
<protein>
    <submittedName>
        <fullName evidence="4">Tetratricopeptide repeat protein</fullName>
    </submittedName>
</protein>
<dbReference type="PANTHER" id="PTHR44858">
    <property type="entry name" value="TETRATRICOPEPTIDE REPEAT PROTEIN 6"/>
    <property type="match status" value="1"/>
</dbReference>
<comment type="caution">
    <text evidence="4">The sequence shown here is derived from an EMBL/GenBank/DDBJ whole genome shotgun (WGS) entry which is preliminary data.</text>
</comment>
<evidence type="ECO:0000256" key="2">
    <source>
        <dbReference type="ARBA" id="ARBA00022803"/>
    </source>
</evidence>
<reference evidence="4" key="1">
    <citation type="submission" date="2021-01" db="EMBL/GenBank/DDBJ databases">
        <title>Marivirga sp. nov., isolated from intertidal surface sediments.</title>
        <authorList>
            <person name="Zhang M."/>
        </authorList>
    </citation>
    <scope>NUCLEOTIDE SEQUENCE</scope>
    <source>
        <strain evidence="4">SM1354</strain>
    </source>
</reference>
<dbReference type="PROSITE" id="PS50005">
    <property type="entry name" value="TPR"/>
    <property type="match status" value="2"/>
</dbReference>
<feature type="repeat" description="TPR" evidence="3">
    <location>
        <begin position="58"/>
        <end position="91"/>
    </location>
</feature>
<evidence type="ECO:0000256" key="1">
    <source>
        <dbReference type="ARBA" id="ARBA00022737"/>
    </source>
</evidence>
<dbReference type="Pfam" id="PF14559">
    <property type="entry name" value="TPR_19"/>
    <property type="match status" value="1"/>
</dbReference>
<keyword evidence="1" id="KW-0677">Repeat</keyword>
<dbReference type="PROSITE" id="PS51257">
    <property type="entry name" value="PROKAR_LIPOPROTEIN"/>
    <property type="match status" value="1"/>
</dbReference>
<evidence type="ECO:0000313" key="4">
    <source>
        <dbReference type="EMBL" id="MBL0766097.1"/>
    </source>
</evidence>
<dbReference type="InterPro" id="IPR019734">
    <property type="entry name" value="TPR_rpt"/>
</dbReference>